<feature type="compositionally biased region" description="Polar residues" evidence="1">
    <location>
        <begin position="41"/>
        <end position="64"/>
    </location>
</feature>
<dbReference type="GeneID" id="54490337"/>
<gene>
    <name evidence="2" type="ORF">EJ05DRAFT_535979</name>
</gene>
<sequence length="695" mass="76248">MTPPIADTARPVRTSNRKAAPRIARIVPAVPLAYSKPSVPPKSNASPPDVTNTISARSPENGDTNHAPAQEQALIKSDESVEDQIEAHTIEPVANSEKSNEVLPLEEIVPAEVAEQQDGVQSVSQHTRKSSTVSSRVANELPPPFYPSEDRSTPTPTSTTSSVPFQNLPSNNVTMHHPRPSPSRIIFGGYADSSNTSPAPPPGMMPFQMPQAPPGYMPPTYGPPPFYPAHSHHLSDPHAGSMYPIMGLPHNGAGYRRDQPLGRQQPPWYPSEGLPYGARPQDFYYPRPPYGPPNGNFQDSRSPSQGSSRNQDQDTKRSDTRAPTQNGARVNGMDPISSSEMAPLYSLRDWLSENFGNQALADCILEVSPDPNMQTFCIPAHGVLLARSPVLRNIISQSMRPLEGTRVAKLQVPSQHFIWHSYLDALRVLYGGPLLTTVETEPLPPFNADGSTLAVASGRVEHALAYLVAGEAFCIPEVVRDGFTLVARLLRWDTIEKILDFVSNPTLFAPVPGIQPNTSFEGQKSSLLVSVLDFIAQNIPSDFKLNTAAPQLAASPRLPPLGDSRPNKHHPRLSQIRFGELPPDLFCVNLISSILISLPFESLKRLFEESRLEDRFSQGRLFDIGLSVIEERENRRKKLARGFQTHDTTPKGHPLWPNLLLEEGLSANTHAQSGLQLLRKPVNYDTSSFNGHLDS</sequence>
<evidence type="ECO:0008006" key="4">
    <source>
        <dbReference type="Google" id="ProtNLM"/>
    </source>
</evidence>
<dbReference type="OrthoDB" id="5329403at2759"/>
<feature type="region of interest" description="Disordered" evidence="1">
    <location>
        <begin position="250"/>
        <end position="335"/>
    </location>
</feature>
<keyword evidence="3" id="KW-1185">Reference proteome</keyword>
<evidence type="ECO:0000256" key="1">
    <source>
        <dbReference type="SAM" id="MobiDB-lite"/>
    </source>
</evidence>
<feature type="region of interest" description="Disordered" evidence="1">
    <location>
        <begin position="31"/>
        <end position="179"/>
    </location>
</feature>
<feature type="compositionally biased region" description="Polar residues" evidence="1">
    <location>
        <begin position="297"/>
        <end position="310"/>
    </location>
</feature>
<dbReference type="EMBL" id="ML996567">
    <property type="protein sequence ID" value="KAF2761150.1"/>
    <property type="molecule type" value="Genomic_DNA"/>
</dbReference>
<dbReference type="AlphaFoldDB" id="A0A6A6WGH6"/>
<protein>
    <recommendedName>
        <fullName evidence="4">BTB domain-containing protein</fullName>
    </recommendedName>
</protein>
<name>A0A6A6WGH6_9PEZI</name>
<feature type="region of interest" description="Disordered" evidence="1">
    <location>
        <begin position="1"/>
        <end position="20"/>
    </location>
</feature>
<evidence type="ECO:0000313" key="2">
    <source>
        <dbReference type="EMBL" id="KAF2761150.1"/>
    </source>
</evidence>
<feature type="compositionally biased region" description="Basic and acidic residues" evidence="1">
    <location>
        <begin position="311"/>
        <end position="320"/>
    </location>
</feature>
<feature type="compositionally biased region" description="Polar residues" evidence="1">
    <location>
        <begin position="118"/>
        <end position="137"/>
    </location>
</feature>
<reference evidence="2" key="1">
    <citation type="journal article" date="2020" name="Stud. Mycol.">
        <title>101 Dothideomycetes genomes: a test case for predicting lifestyles and emergence of pathogens.</title>
        <authorList>
            <person name="Haridas S."/>
            <person name="Albert R."/>
            <person name="Binder M."/>
            <person name="Bloem J."/>
            <person name="Labutti K."/>
            <person name="Salamov A."/>
            <person name="Andreopoulos B."/>
            <person name="Baker S."/>
            <person name="Barry K."/>
            <person name="Bills G."/>
            <person name="Bluhm B."/>
            <person name="Cannon C."/>
            <person name="Castanera R."/>
            <person name="Culley D."/>
            <person name="Daum C."/>
            <person name="Ezra D."/>
            <person name="Gonzalez J."/>
            <person name="Henrissat B."/>
            <person name="Kuo A."/>
            <person name="Liang C."/>
            <person name="Lipzen A."/>
            <person name="Lutzoni F."/>
            <person name="Magnuson J."/>
            <person name="Mondo S."/>
            <person name="Nolan M."/>
            <person name="Ohm R."/>
            <person name="Pangilinan J."/>
            <person name="Park H.-J."/>
            <person name="Ramirez L."/>
            <person name="Alfaro M."/>
            <person name="Sun H."/>
            <person name="Tritt A."/>
            <person name="Yoshinaga Y."/>
            <person name="Zwiers L.-H."/>
            <person name="Turgeon B."/>
            <person name="Goodwin S."/>
            <person name="Spatafora J."/>
            <person name="Crous P."/>
            <person name="Grigoriev I."/>
        </authorList>
    </citation>
    <scope>NUCLEOTIDE SEQUENCE</scope>
    <source>
        <strain evidence="2">CBS 121739</strain>
    </source>
</reference>
<feature type="compositionally biased region" description="Polar residues" evidence="1">
    <location>
        <begin position="163"/>
        <end position="174"/>
    </location>
</feature>
<feature type="compositionally biased region" description="Low complexity" evidence="1">
    <location>
        <begin position="153"/>
        <end position="162"/>
    </location>
</feature>
<evidence type="ECO:0000313" key="3">
    <source>
        <dbReference type="Proteomes" id="UP000799437"/>
    </source>
</evidence>
<proteinExistence type="predicted"/>
<dbReference type="Proteomes" id="UP000799437">
    <property type="component" value="Unassembled WGS sequence"/>
</dbReference>
<dbReference type="RefSeq" id="XP_033603601.1">
    <property type="nucleotide sequence ID" value="XM_033749283.1"/>
</dbReference>
<accession>A0A6A6WGH6</accession>
<organism evidence="2 3">
    <name type="scientific">Pseudovirgaria hyperparasitica</name>
    <dbReference type="NCBI Taxonomy" id="470096"/>
    <lineage>
        <taxon>Eukaryota</taxon>
        <taxon>Fungi</taxon>
        <taxon>Dikarya</taxon>
        <taxon>Ascomycota</taxon>
        <taxon>Pezizomycotina</taxon>
        <taxon>Dothideomycetes</taxon>
        <taxon>Dothideomycetes incertae sedis</taxon>
        <taxon>Acrospermales</taxon>
        <taxon>Acrospermaceae</taxon>
        <taxon>Pseudovirgaria</taxon>
    </lineage>
</organism>